<feature type="domain" description="Cytochrome C Planctomycete-type" evidence="4">
    <location>
        <begin position="41"/>
        <end position="92"/>
    </location>
</feature>
<dbReference type="EMBL" id="SJPV01000004">
    <property type="protein sequence ID" value="TWU38375.1"/>
    <property type="molecule type" value="Genomic_DNA"/>
</dbReference>
<gene>
    <name evidence="5" type="ORF">Poly41_28510</name>
</gene>
<evidence type="ECO:0000259" key="3">
    <source>
        <dbReference type="Pfam" id="PF07587"/>
    </source>
</evidence>
<protein>
    <submittedName>
        <fullName evidence="5">Planctomycete cytochrome C</fullName>
    </submittedName>
</protein>
<feature type="compositionally biased region" description="Basic and acidic residues" evidence="1">
    <location>
        <begin position="424"/>
        <end position="437"/>
    </location>
</feature>
<evidence type="ECO:0000313" key="6">
    <source>
        <dbReference type="Proteomes" id="UP000319143"/>
    </source>
</evidence>
<evidence type="ECO:0000259" key="2">
    <source>
        <dbReference type="Pfam" id="PF07583"/>
    </source>
</evidence>
<organism evidence="5 6">
    <name type="scientific">Novipirellula artificiosorum</name>
    <dbReference type="NCBI Taxonomy" id="2528016"/>
    <lineage>
        <taxon>Bacteria</taxon>
        <taxon>Pseudomonadati</taxon>
        <taxon>Planctomycetota</taxon>
        <taxon>Planctomycetia</taxon>
        <taxon>Pirellulales</taxon>
        <taxon>Pirellulaceae</taxon>
        <taxon>Novipirellula</taxon>
    </lineage>
</organism>
<dbReference type="InterPro" id="IPR036909">
    <property type="entry name" value="Cyt_c-like_dom_sf"/>
</dbReference>
<evidence type="ECO:0000313" key="5">
    <source>
        <dbReference type="EMBL" id="TWU38375.1"/>
    </source>
</evidence>
<dbReference type="InterPro" id="IPR011444">
    <property type="entry name" value="DUF1549"/>
</dbReference>
<feature type="domain" description="DUF1549" evidence="2">
    <location>
        <begin position="145"/>
        <end position="350"/>
    </location>
</feature>
<name>A0A5C6DQ70_9BACT</name>
<proteinExistence type="predicted"/>
<dbReference type="AlphaFoldDB" id="A0A5C6DQ70"/>
<dbReference type="GO" id="GO:0009055">
    <property type="term" value="F:electron transfer activity"/>
    <property type="evidence" value="ECO:0007669"/>
    <property type="project" value="InterPro"/>
</dbReference>
<evidence type="ECO:0000256" key="1">
    <source>
        <dbReference type="SAM" id="MobiDB-lite"/>
    </source>
</evidence>
<dbReference type="PANTHER" id="PTHR35889:SF3">
    <property type="entry name" value="F-BOX DOMAIN-CONTAINING PROTEIN"/>
    <property type="match status" value="1"/>
</dbReference>
<dbReference type="Pfam" id="PF07587">
    <property type="entry name" value="PSD1"/>
    <property type="match status" value="1"/>
</dbReference>
<reference evidence="5 6" key="1">
    <citation type="submission" date="2019-02" db="EMBL/GenBank/DDBJ databases">
        <title>Deep-cultivation of Planctomycetes and their phenomic and genomic characterization uncovers novel biology.</title>
        <authorList>
            <person name="Wiegand S."/>
            <person name="Jogler M."/>
            <person name="Boedeker C."/>
            <person name="Pinto D."/>
            <person name="Vollmers J."/>
            <person name="Rivas-Marin E."/>
            <person name="Kohn T."/>
            <person name="Peeters S.H."/>
            <person name="Heuer A."/>
            <person name="Rast P."/>
            <person name="Oberbeckmann S."/>
            <person name="Bunk B."/>
            <person name="Jeske O."/>
            <person name="Meyerdierks A."/>
            <person name="Storesund J.E."/>
            <person name="Kallscheuer N."/>
            <person name="Luecker S."/>
            <person name="Lage O.M."/>
            <person name="Pohl T."/>
            <person name="Merkel B.J."/>
            <person name="Hornburger P."/>
            <person name="Mueller R.-W."/>
            <person name="Bruemmer F."/>
            <person name="Labrenz M."/>
            <person name="Spormann A.M."/>
            <person name="Op Den Camp H."/>
            <person name="Overmann J."/>
            <person name="Amann R."/>
            <person name="Jetten M.S.M."/>
            <person name="Mascher T."/>
            <person name="Medema M.H."/>
            <person name="Devos D.P."/>
            <person name="Kaster A.-K."/>
            <person name="Ovreas L."/>
            <person name="Rohde M."/>
            <person name="Galperin M.Y."/>
            <person name="Jogler C."/>
        </authorList>
    </citation>
    <scope>NUCLEOTIDE SEQUENCE [LARGE SCALE GENOMIC DNA]</scope>
    <source>
        <strain evidence="5 6">Poly41</strain>
    </source>
</reference>
<comment type="caution">
    <text evidence="5">The sequence shown here is derived from an EMBL/GenBank/DDBJ whole genome shotgun (WGS) entry which is preliminary data.</text>
</comment>
<dbReference type="Pfam" id="PF07583">
    <property type="entry name" value="PSCyt2"/>
    <property type="match status" value="1"/>
</dbReference>
<dbReference type="PANTHER" id="PTHR35889">
    <property type="entry name" value="CYCLOINULO-OLIGOSACCHARIDE FRUCTANOTRANSFERASE-RELATED"/>
    <property type="match status" value="1"/>
</dbReference>
<sequence>MKFETLTPIVSFLLTVVCCGTVEAAEPDFANDIRPVLSDACYHCHGPDAKAREADLRFDDRTAALQSNVLTSGEMLERLTSDDSDIQMPPPDSNRRLRRKDRANLIQWIEAGAIWPEDDRHWAFIPPVRPDLPLDEKRTWSRNGIDPFVLERLDQEGLEPTPEADRATLLRRVSYDLTGLPPSLEELDAFLADESNDAYEQAVDRLLESSRYGEHMALDWLEASHYADTDGYQNDRLRYMWVWRDWLIRALNDNMPFDQFITEQMAGDLLPDRNFLTQVATGFNRNHRINSEGGAIPEEWIVEYVADRVETTGTLFLGLTLTCCRCHDHKYDPISQDDFYSLFAFFHSIDEAGLGPNNGNSPPFIKVPDSWPNLQGQEAEFVIPEPAIVKVSQTSVPRPQAGSADTVMVLHERDQPRDTFRLERGQYDQPDKSKKLDPATPSALGGWNDKWPRNRLGLARWLTDPAHPLTARVTVNRLWQHHFGIGFVKTSENFGVQGELPSHPELLDWLATEFVLSGWDVKAMHRLIVTSAVYRQGSAASLALQQRDPENRLLARGPRKRLSPSALRDGILFTSGLLVEKLGGPSVKPYMPPAIWSSISNAKYEQDEGENLYRRSLYTYWRRTVPPPTMMVFNAAARETCIVRSDQTTTPLQALTLMNNVAFVEAARHLAERVCCEDGLSDNQRVGRLFRSVTSRKPRPEELTLLIQDLRDYRKDFQENSTAAERLLAIGEKPNDPRFDPTELAAYTLIANTVLNLDESITEN</sequence>
<dbReference type="InterPro" id="IPR011429">
    <property type="entry name" value="Cyt_c_Planctomycete-type"/>
</dbReference>
<dbReference type="Pfam" id="PF07635">
    <property type="entry name" value="PSCyt1"/>
    <property type="match status" value="1"/>
</dbReference>
<feature type="region of interest" description="Disordered" evidence="1">
    <location>
        <begin position="424"/>
        <end position="447"/>
    </location>
</feature>
<dbReference type="Proteomes" id="UP000319143">
    <property type="component" value="Unassembled WGS sequence"/>
</dbReference>
<dbReference type="InterPro" id="IPR022655">
    <property type="entry name" value="DUF1553"/>
</dbReference>
<evidence type="ECO:0000259" key="4">
    <source>
        <dbReference type="Pfam" id="PF07635"/>
    </source>
</evidence>
<accession>A0A5C6DQ70</accession>
<dbReference type="GO" id="GO:0020037">
    <property type="term" value="F:heme binding"/>
    <property type="evidence" value="ECO:0007669"/>
    <property type="project" value="InterPro"/>
</dbReference>
<feature type="domain" description="DUF1553" evidence="3">
    <location>
        <begin position="454"/>
        <end position="706"/>
    </location>
</feature>
<keyword evidence="6" id="KW-1185">Reference proteome</keyword>
<dbReference type="RefSeq" id="WP_197231311.1">
    <property type="nucleotide sequence ID" value="NZ_SJPV01000004.1"/>
</dbReference>
<dbReference type="SUPFAM" id="SSF46626">
    <property type="entry name" value="Cytochrome c"/>
    <property type="match status" value="1"/>
</dbReference>